<dbReference type="PROSITE" id="PS51186">
    <property type="entry name" value="GNAT"/>
    <property type="match status" value="1"/>
</dbReference>
<dbReference type="Gene3D" id="3.40.630.30">
    <property type="match status" value="1"/>
</dbReference>
<dbReference type="GO" id="GO:0016747">
    <property type="term" value="F:acyltransferase activity, transferring groups other than amino-acyl groups"/>
    <property type="evidence" value="ECO:0007669"/>
    <property type="project" value="InterPro"/>
</dbReference>
<dbReference type="InterPro" id="IPR000182">
    <property type="entry name" value="GNAT_dom"/>
</dbReference>
<dbReference type="STRING" id="1385511.GCA_000425225_03836"/>
<proteinExistence type="predicted"/>
<dbReference type="Pfam" id="PF13302">
    <property type="entry name" value="Acetyltransf_3"/>
    <property type="match status" value="1"/>
</dbReference>
<dbReference type="eggNOG" id="COG1670">
    <property type="taxonomic scope" value="Bacteria"/>
</dbReference>
<dbReference type="InterPro" id="IPR016181">
    <property type="entry name" value="Acyl_CoA_acyltransferase"/>
</dbReference>
<keyword evidence="2" id="KW-0808">Transferase</keyword>
<dbReference type="CDD" id="cd04301">
    <property type="entry name" value="NAT_SF"/>
    <property type="match status" value="1"/>
</dbReference>
<feature type="domain" description="N-acetyltransferase" evidence="1">
    <location>
        <begin position="12"/>
        <end position="172"/>
    </location>
</feature>
<sequence>MMRTSIFKGERISLTALHKEDLPHIVKWHQDATFLRLLDAVAAKPKTLQEIEKWYENNRNSNNGYLFGIRDHEEQLLGYVELDGILWNQRNGWLSIAIGADHQGKGLGKEAMQLLLRFAFDELNLHRVQLTVFENNDRAIRLYESLGFTKEGAHREFLYRDGKNYDMFLYGLLRREWDQTK</sequence>
<evidence type="ECO:0000313" key="2">
    <source>
        <dbReference type="EMBL" id="KGX84316.1"/>
    </source>
</evidence>
<dbReference type="AlphaFoldDB" id="A0A0A5FU54"/>
<gene>
    <name evidence="2" type="ORF">N783_17740</name>
</gene>
<name>A0A0A5FU54_9BACI</name>
<evidence type="ECO:0000259" key="1">
    <source>
        <dbReference type="PROSITE" id="PS51186"/>
    </source>
</evidence>
<protein>
    <submittedName>
        <fullName evidence="2">Acetyltransferase</fullName>
    </submittedName>
</protein>
<evidence type="ECO:0000313" key="3">
    <source>
        <dbReference type="Proteomes" id="UP000030403"/>
    </source>
</evidence>
<dbReference type="EMBL" id="AVPF01000059">
    <property type="protein sequence ID" value="KGX84316.1"/>
    <property type="molecule type" value="Genomic_DNA"/>
</dbReference>
<keyword evidence="3" id="KW-1185">Reference proteome</keyword>
<dbReference type="Proteomes" id="UP000030403">
    <property type="component" value="Unassembled WGS sequence"/>
</dbReference>
<dbReference type="PANTHER" id="PTHR43415">
    <property type="entry name" value="SPERMIDINE N(1)-ACETYLTRANSFERASE"/>
    <property type="match status" value="1"/>
</dbReference>
<accession>A0A0A5FU54</accession>
<dbReference type="PANTHER" id="PTHR43415:SF5">
    <property type="entry name" value="ACETYLTRANSFERASE"/>
    <property type="match status" value="1"/>
</dbReference>
<reference evidence="2 3" key="1">
    <citation type="submission" date="2013-08" db="EMBL/GenBank/DDBJ databases">
        <authorList>
            <person name="Huang J."/>
            <person name="Wang G."/>
        </authorList>
    </citation>
    <scope>NUCLEOTIDE SEQUENCE [LARGE SCALE GENOMIC DNA]</scope>
    <source>
        <strain evidence="2 3">BH030004</strain>
    </source>
</reference>
<comment type="caution">
    <text evidence="2">The sequence shown here is derived from an EMBL/GenBank/DDBJ whole genome shotgun (WGS) entry which is preliminary data.</text>
</comment>
<dbReference type="SUPFAM" id="SSF55729">
    <property type="entry name" value="Acyl-CoA N-acyltransferases (Nat)"/>
    <property type="match status" value="1"/>
</dbReference>
<organism evidence="2 3">
    <name type="scientific">Pontibacillus marinus BH030004 = DSM 16465</name>
    <dbReference type="NCBI Taxonomy" id="1385511"/>
    <lineage>
        <taxon>Bacteria</taxon>
        <taxon>Bacillati</taxon>
        <taxon>Bacillota</taxon>
        <taxon>Bacilli</taxon>
        <taxon>Bacillales</taxon>
        <taxon>Bacillaceae</taxon>
        <taxon>Pontibacillus</taxon>
    </lineage>
</organism>